<dbReference type="GO" id="GO:0000166">
    <property type="term" value="F:nucleotide binding"/>
    <property type="evidence" value="ECO:0007669"/>
    <property type="project" value="UniProtKB-KW"/>
</dbReference>
<dbReference type="GO" id="GO:0016787">
    <property type="term" value="F:hydrolase activity"/>
    <property type="evidence" value="ECO:0007669"/>
    <property type="project" value="UniProtKB-KW"/>
</dbReference>
<proteinExistence type="predicted"/>
<dbReference type="GO" id="GO:0110001">
    <property type="term" value="C:toxin-antitoxin complex"/>
    <property type="evidence" value="ECO:0007669"/>
    <property type="project" value="InterPro"/>
</dbReference>
<evidence type="ECO:0000256" key="1">
    <source>
        <dbReference type="ARBA" id="ARBA00022553"/>
    </source>
</evidence>
<keyword evidence="5" id="KW-0378">Hydrolase</keyword>
<dbReference type="InterPro" id="IPR008201">
    <property type="entry name" value="HepT-like"/>
</dbReference>
<dbReference type="InterPro" id="IPR051813">
    <property type="entry name" value="HepT_RNase_toxin"/>
</dbReference>
<evidence type="ECO:0000256" key="3">
    <source>
        <dbReference type="ARBA" id="ARBA00022722"/>
    </source>
</evidence>
<evidence type="ECO:0000256" key="2">
    <source>
        <dbReference type="ARBA" id="ARBA00022649"/>
    </source>
</evidence>
<keyword evidence="1" id="KW-0597">Phosphoprotein</keyword>
<dbReference type="Proteomes" id="UP000474175">
    <property type="component" value="Unassembled WGS sequence"/>
</dbReference>
<dbReference type="PANTHER" id="PTHR34139">
    <property type="entry name" value="UPF0331 PROTEIN MJ0127"/>
    <property type="match status" value="1"/>
</dbReference>
<keyword evidence="4" id="KW-0547">Nucleotide-binding</keyword>
<evidence type="ECO:0000313" key="6">
    <source>
        <dbReference type="EMBL" id="NDU97760.1"/>
    </source>
</evidence>
<comment type="caution">
    <text evidence="6">The sequence shown here is derived from an EMBL/GenBank/DDBJ whole genome shotgun (WGS) entry which is preliminary data.</text>
</comment>
<dbReference type="PANTHER" id="PTHR34139:SF1">
    <property type="entry name" value="RNASE MJ1380-RELATED"/>
    <property type="match status" value="1"/>
</dbReference>
<reference evidence="6 7" key="1">
    <citation type="submission" date="2020-02" db="EMBL/GenBank/DDBJ databases">
        <title>Draft genome sequence of two Spirosoma agri KCTC 52727 and Spirosoma terrae KCTC 52035.</title>
        <authorList>
            <person name="Rojas J."/>
            <person name="Ambika Manirajan B."/>
            <person name="Suarez C."/>
            <person name="Ratering S."/>
            <person name="Schnell S."/>
        </authorList>
    </citation>
    <scope>NUCLEOTIDE SEQUENCE [LARGE SCALE GENOMIC DNA]</scope>
    <source>
        <strain evidence="6 7">KCTC 52035</strain>
    </source>
</reference>
<keyword evidence="2" id="KW-1277">Toxin-antitoxin system</keyword>
<accession>A0A6L9LBC9</accession>
<dbReference type="GO" id="GO:0004540">
    <property type="term" value="F:RNA nuclease activity"/>
    <property type="evidence" value="ECO:0007669"/>
    <property type="project" value="InterPro"/>
</dbReference>
<dbReference type="EMBL" id="JAAFZH010000013">
    <property type="protein sequence ID" value="NDU97760.1"/>
    <property type="molecule type" value="Genomic_DNA"/>
</dbReference>
<keyword evidence="7" id="KW-1185">Reference proteome</keyword>
<name>A0A6L9LBC9_9BACT</name>
<dbReference type="RefSeq" id="WP_163953535.1">
    <property type="nucleotide sequence ID" value="NZ_JAAFZH010000013.1"/>
</dbReference>
<evidence type="ECO:0000313" key="7">
    <source>
        <dbReference type="Proteomes" id="UP000474175"/>
    </source>
</evidence>
<dbReference type="Pfam" id="PF01934">
    <property type="entry name" value="HepT-like"/>
    <property type="match status" value="1"/>
</dbReference>
<organism evidence="6 7">
    <name type="scientific">Spirosoma terrae</name>
    <dbReference type="NCBI Taxonomy" id="1968276"/>
    <lineage>
        <taxon>Bacteria</taxon>
        <taxon>Pseudomonadati</taxon>
        <taxon>Bacteroidota</taxon>
        <taxon>Cytophagia</taxon>
        <taxon>Cytophagales</taxon>
        <taxon>Cytophagaceae</taxon>
        <taxon>Spirosoma</taxon>
    </lineage>
</organism>
<sequence length="113" mass="13060">MNDEIPKWLIDILEAIRHIDVHLNYQRDFIVYQNSITIQRAIERELEIIGEATSRIPKVESTIAISNGRRIVDLRNRIIHAYDAVDEFVVWSVIVKNLPVLKLEIEALLGSIS</sequence>
<evidence type="ECO:0000256" key="5">
    <source>
        <dbReference type="ARBA" id="ARBA00022801"/>
    </source>
</evidence>
<gene>
    <name evidence="6" type="ORF">GK108_22945</name>
</gene>
<evidence type="ECO:0000256" key="4">
    <source>
        <dbReference type="ARBA" id="ARBA00022741"/>
    </source>
</evidence>
<protein>
    <submittedName>
        <fullName evidence="6">DUF86 domain-containing protein</fullName>
    </submittedName>
</protein>
<keyword evidence="3" id="KW-0540">Nuclease</keyword>
<dbReference type="AlphaFoldDB" id="A0A6L9LBC9"/>